<evidence type="ECO:0000313" key="7">
    <source>
        <dbReference type="EMBL" id="OHB04706.1"/>
    </source>
</evidence>
<dbReference type="PANTHER" id="PTHR21237:SF23">
    <property type="entry name" value="GRPE PROTEIN HOMOLOG, MITOCHONDRIAL"/>
    <property type="match status" value="1"/>
</dbReference>
<reference evidence="7 8" key="1">
    <citation type="journal article" date="2016" name="Nat. Commun.">
        <title>Thousands of microbial genomes shed light on interconnected biogeochemical processes in an aquifer system.</title>
        <authorList>
            <person name="Anantharaman K."/>
            <person name="Brown C.T."/>
            <person name="Hug L.A."/>
            <person name="Sharon I."/>
            <person name="Castelle C.J."/>
            <person name="Probst A.J."/>
            <person name="Thomas B.C."/>
            <person name="Singh A."/>
            <person name="Wilkins M.J."/>
            <person name="Karaoz U."/>
            <person name="Brodie E.L."/>
            <person name="Williams K.H."/>
            <person name="Hubbard S.S."/>
            <person name="Banfield J.F."/>
        </authorList>
    </citation>
    <scope>NUCLEOTIDE SEQUENCE [LARGE SCALE GENOMIC DNA]</scope>
</reference>
<dbReference type="CDD" id="cd00446">
    <property type="entry name" value="GrpE"/>
    <property type="match status" value="1"/>
</dbReference>
<organism evidence="7 8">
    <name type="scientific">Candidatus Zambryskibacteria bacterium RIFCSPLOWO2_01_FULL_45_21</name>
    <dbReference type="NCBI Taxonomy" id="1802761"/>
    <lineage>
        <taxon>Bacteria</taxon>
        <taxon>Candidatus Zambryskiibacteriota</taxon>
    </lineage>
</organism>
<dbReference type="Gene3D" id="2.30.22.10">
    <property type="entry name" value="Head domain of nucleotide exchange factor GrpE"/>
    <property type="match status" value="1"/>
</dbReference>
<dbReference type="Gene3D" id="3.90.20.20">
    <property type="match status" value="1"/>
</dbReference>
<dbReference type="PROSITE" id="PS01071">
    <property type="entry name" value="GRPE"/>
    <property type="match status" value="1"/>
</dbReference>
<comment type="caution">
    <text evidence="7">The sequence shown here is derived from an EMBL/GenBank/DDBJ whole genome shotgun (WGS) entry which is preliminary data.</text>
</comment>
<feature type="region of interest" description="Disordered" evidence="6">
    <location>
        <begin position="1"/>
        <end position="42"/>
    </location>
</feature>
<dbReference type="GO" id="GO:0006457">
    <property type="term" value="P:protein folding"/>
    <property type="evidence" value="ECO:0007669"/>
    <property type="project" value="InterPro"/>
</dbReference>
<comment type="similarity">
    <text evidence="1 3 5">Belongs to the GrpE family.</text>
</comment>
<dbReference type="InterPro" id="IPR000740">
    <property type="entry name" value="GrpE"/>
</dbReference>
<evidence type="ECO:0000256" key="5">
    <source>
        <dbReference type="RuleBase" id="RU004478"/>
    </source>
</evidence>
<keyword evidence="3 4" id="KW-0346">Stress response</keyword>
<keyword evidence="2 3" id="KW-0143">Chaperone</keyword>
<feature type="compositionally biased region" description="Acidic residues" evidence="6">
    <location>
        <begin position="16"/>
        <end position="28"/>
    </location>
</feature>
<dbReference type="PANTHER" id="PTHR21237">
    <property type="entry name" value="GRPE PROTEIN"/>
    <property type="match status" value="1"/>
</dbReference>
<protein>
    <recommendedName>
        <fullName evidence="3 4">Protein GrpE</fullName>
    </recommendedName>
    <alternativeName>
        <fullName evidence="3">HSP-70 cofactor</fullName>
    </alternativeName>
</protein>
<dbReference type="GO" id="GO:0051087">
    <property type="term" value="F:protein-folding chaperone binding"/>
    <property type="evidence" value="ECO:0007669"/>
    <property type="project" value="InterPro"/>
</dbReference>
<evidence type="ECO:0000256" key="6">
    <source>
        <dbReference type="SAM" id="MobiDB-lite"/>
    </source>
</evidence>
<dbReference type="Proteomes" id="UP000176800">
    <property type="component" value="Unassembled WGS sequence"/>
</dbReference>
<keyword evidence="3" id="KW-0963">Cytoplasm</keyword>
<comment type="function">
    <text evidence="3 4">Participates actively in the response to hyperosmotic and heat shock by preventing the aggregation of stress-denatured proteins, in association with DnaK and GrpE. It is the nucleotide exchange factor for DnaK and may function as a thermosensor. Unfolded proteins bind initially to DnaJ; upon interaction with the DnaJ-bound protein, DnaK hydrolyzes its bound ATP, resulting in the formation of a stable complex. GrpE releases ADP from DnaK; ATP binding to DnaK triggers the release of the substrate protein, thus completing the reaction cycle. Several rounds of ATP-dependent interactions between DnaJ, DnaK and GrpE are required for fully efficient folding.</text>
</comment>
<sequence length="199" mass="22587">MKEEKGNPEEKKEQTDSAEEDLVFEEDTLEHSGAFGWNKNPQETIKKLREKLKKCESEKQESMTALQRTKADFINLRKRDEKEKEEFAKFAVENFVKEITPILDSFDLAIAKATEAGDSQWKDGVTSIQNQLLAVLQTNGMGKIVPLNEPFDPKFHEAVGTIETEDESKDHLVLEVLQAGYTLHGKVVRPAKVRIGQKT</sequence>
<dbReference type="InterPro" id="IPR009012">
    <property type="entry name" value="GrpE_head"/>
</dbReference>
<comment type="subcellular location">
    <subcellularLocation>
        <location evidence="3">Cytoplasm</location>
    </subcellularLocation>
</comment>
<proteinExistence type="inferred from homology"/>
<dbReference type="SUPFAM" id="SSF58014">
    <property type="entry name" value="Coiled-coil domain of nucleotide exchange factor GrpE"/>
    <property type="match status" value="1"/>
</dbReference>
<dbReference type="GO" id="GO:0042803">
    <property type="term" value="F:protein homodimerization activity"/>
    <property type="evidence" value="ECO:0007669"/>
    <property type="project" value="InterPro"/>
</dbReference>
<evidence type="ECO:0000256" key="4">
    <source>
        <dbReference type="RuleBase" id="RU000639"/>
    </source>
</evidence>
<evidence type="ECO:0000256" key="2">
    <source>
        <dbReference type="ARBA" id="ARBA00023186"/>
    </source>
</evidence>
<feature type="compositionally biased region" description="Basic and acidic residues" evidence="6">
    <location>
        <begin position="1"/>
        <end position="15"/>
    </location>
</feature>
<evidence type="ECO:0000256" key="3">
    <source>
        <dbReference type="HAMAP-Rule" id="MF_01151"/>
    </source>
</evidence>
<dbReference type="PRINTS" id="PR00773">
    <property type="entry name" value="GRPEPROTEIN"/>
</dbReference>
<comment type="subunit">
    <text evidence="3">Homodimer.</text>
</comment>
<dbReference type="EMBL" id="MHWE01000004">
    <property type="protein sequence ID" value="OHB04706.1"/>
    <property type="molecule type" value="Genomic_DNA"/>
</dbReference>
<dbReference type="GO" id="GO:0005737">
    <property type="term" value="C:cytoplasm"/>
    <property type="evidence" value="ECO:0007669"/>
    <property type="project" value="UniProtKB-SubCell"/>
</dbReference>
<dbReference type="AlphaFoldDB" id="A0A1G2U5E0"/>
<name>A0A1G2U5E0_9BACT</name>
<dbReference type="SUPFAM" id="SSF51064">
    <property type="entry name" value="Head domain of nucleotide exchange factor GrpE"/>
    <property type="match status" value="1"/>
</dbReference>
<dbReference type="HAMAP" id="MF_01151">
    <property type="entry name" value="GrpE"/>
    <property type="match status" value="1"/>
</dbReference>
<dbReference type="GO" id="GO:0000774">
    <property type="term" value="F:adenyl-nucleotide exchange factor activity"/>
    <property type="evidence" value="ECO:0007669"/>
    <property type="project" value="InterPro"/>
</dbReference>
<evidence type="ECO:0000313" key="8">
    <source>
        <dbReference type="Proteomes" id="UP000176800"/>
    </source>
</evidence>
<accession>A0A1G2U5E0</accession>
<dbReference type="GO" id="GO:0051082">
    <property type="term" value="F:unfolded protein binding"/>
    <property type="evidence" value="ECO:0007669"/>
    <property type="project" value="TreeGrafter"/>
</dbReference>
<evidence type="ECO:0000256" key="1">
    <source>
        <dbReference type="ARBA" id="ARBA00009054"/>
    </source>
</evidence>
<dbReference type="InterPro" id="IPR013805">
    <property type="entry name" value="GrpE_CC"/>
</dbReference>
<dbReference type="Pfam" id="PF01025">
    <property type="entry name" value="GrpE"/>
    <property type="match status" value="1"/>
</dbReference>
<gene>
    <name evidence="3" type="primary">grpE</name>
    <name evidence="7" type="ORF">A3B14_01700</name>
</gene>